<dbReference type="Gene3D" id="3.60.10.10">
    <property type="entry name" value="Endonuclease/exonuclease/phosphatase"/>
    <property type="match status" value="1"/>
</dbReference>
<dbReference type="SUPFAM" id="SSF56219">
    <property type="entry name" value="DNase I-like"/>
    <property type="match status" value="1"/>
</dbReference>
<gene>
    <name evidence="2" type="ORF">V6N11_001547</name>
</gene>
<evidence type="ECO:0000313" key="2">
    <source>
        <dbReference type="EMBL" id="KAK9018576.1"/>
    </source>
</evidence>
<dbReference type="Proteomes" id="UP001396334">
    <property type="component" value="Unassembled WGS sequence"/>
</dbReference>
<dbReference type="InterPro" id="IPR005135">
    <property type="entry name" value="Endo/exonuclease/phosphatase"/>
</dbReference>
<protein>
    <recommendedName>
        <fullName evidence="1">Endonuclease/exonuclease/phosphatase domain-containing protein</fullName>
    </recommendedName>
</protein>
<dbReference type="EMBL" id="JBBPBN010000019">
    <property type="protein sequence ID" value="KAK9018576.1"/>
    <property type="molecule type" value="Genomic_DNA"/>
</dbReference>
<keyword evidence="3" id="KW-1185">Reference proteome</keyword>
<sequence length="221" mass="25265">MVSGSCIRRKIQLTTVHASLVATKRKRLWGQLAKEKPVDDTPWVMGGDFNALLADNERVGGAESNGGASRLFREFVFDTQVTDIGCRGPPFTWTRGILQQRLDICLVSPSWLLYFSEAYDEHLERLGSYHHPLLLDLSELNFISALRNNDDNWITDQDELAVMAKDFFTKLFTCELRNGHRFPQHGRFPHISGYRLRHLGDPLSNDEMSSMNLSWRVLKIG</sequence>
<organism evidence="2 3">
    <name type="scientific">Hibiscus sabdariffa</name>
    <name type="common">roselle</name>
    <dbReference type="NCBI Taxonomy" id="183260"/>
    <lineage>
        <taxon>Eukaryota</taxon>
        <taxon>Viridiplantae</taxon>
        <taxon>Streptophyta</taxon>
        <taxon>Embryophyta</taxon>
        <taxon>Tracheophyta</taxon>
        <taxon>Spermatophyta</taxon>
        <taxon>Magnoliopsida</taxon>
        <taxon>eudicotyledons</taxon>
        <taxon>Gunneridae</taxon>
        <taxon>Pentapetalae</taxon>
        <taxon>rosids</taxon>
        <taxon>malvids</taxon>
        <taxon>Malvales</taxon>
        <taxon>Malvaceae</taxon>
        <taxon>Malvoideae</taxon>
        <taxon>Hibiscus</taxon>
    </lineage>
</organism>
<dbReference type="Pfam" id="PF03372">
    <property type="entry name" value="Exo_endo_phos"/>
    <property type="match status" value="1"/>
</dbReference>
<dbReference type="InterPro" id="IPR036691">
    <property type="entry name" value="Endo/exonu/phosph_ase_sf"/>
</dbReference>
<evidence type="ECO:0000313" key="3">
    <source>
        <dbReference type="Proteomes" id="UP001396334"/>
    </source>
</evidence>
<dbReference type="PANTHER" id="PTHR33710:SF77">
    <property type="entry name" value="DNASE I-LIKE SUPERFAMILY PROTEIN"/>
    <property type="match status" value="1"/>
</dbReference>
<comment type="caution">
    <text evidence="2">The sequence shown here is derived from an EMBL/GenBank/DDBJ whole genome shotgun (WGS) entry which is preliminary data.</text>
</comment>
<feature type="domain" description="Endonuclease/exonuclease/phosphatase" evidence="1">
    <location>
        <begin position="17"/>
        <end position="130"/>
    </location>
</feature>
<proteinExistence type="predicted"/>
<name>A0ABR2S0M7_9ROSI</name>
<accession>A0ABR2S0M7</accession>
<evidence type="ECO:0000259" key="1">
    <source>
        <dbReference type="Pfam" id="PF03372"/>
    </source>
</evidence>
<reference evidence="2 3" key="1">
    <citation type="journal article" date="2024" name="G3 (Bethesda)">
        <title>Genome assembly of Hibiscus sabdariffa L. provides insights into metabolisms of medicinal natural products.</title>
        <authorList>
            <person name="Kim T."/>
        </authorList>
    </citation>
    <scope>NUCLEOTIDE SEQUENCE [LARGE SCALE GENOMIC DNA]</scope>
    <source>
        <strain evidence="2">TK-2024</strain>
        <tissue evidence="2">Old leaves</tissue>
    </source>
</reference>
<dbReference type="PANTHER" id="PTHR33710">
    <property type="entry name" value="BNAC02G09200D PROTEIN"/>
    <property type="match status" value="1"/>
</dbReference>